<dbReference type="RefSeq" id="WP_379705059.1">
    <property type="nucleotide sequence ID" value="NZ_JBHTAT010000001.1"/>
</dbReference>
<feature type="binding site" evidence="12">
    <location>
        <begin position="530"/>
        <end position="532"/>
    </location>
    <ligand>
        <name>acetyl-CoA</name>
        <dbReference type="ChEBI" id="CHEBI:57288"/>
    </ligand>
</feature>
<feature type="binding site" evidence="12">
    <location>
        <position position="384"/>
    </location>
    <ligand>
        <name>ATP</name>
        <dbReference type="ChEBI" id="CHEBI:30616"/>
    </ligand>
</feature>
<evidence type="ECO:0000313" key="16">
    <source>
        <dbReference type="EMBL" id="MFC7256347.1"/>
    </source>
</evidence>
<reference evidence="16 17" key="1">
    <citation type="journal article" date="2019" name="Int. J. Syst. Evol. Microbiol.">
        <title>The Global Catalogue of Microorganisms (GCM) 10K type strain sequencing project: providing services to taxonomists for standard genome sequencing and annotation.</title>
        <authorList>
            <consortium name="The Broad Institute Genomics Platform"/>
            <consortium name="The Broad Institute Genome Sequencing Center for Infectious Disease"/>
            <person name="Wu L."/>
            <person name="Ma J."/>
        </authorList>
    </citation>
    <scope>NUCLEOTIDE SEQUENCE [LARGE SCALE GENOMIC DNA]</scope>
    <source>
        <strain evidence="16 17">GX21</strain>
    </source>
</reference>
<keyword evidence="5 12" id="KW-0547">Nucleotide-binding</keyword>
<evidence type="ECO:0000256" key="3">
    <source>
        <dbReference type="ARBA" id="ARBA00022679"/>
    </source>
</evidence>
<comment type="catalytic activity">
    <reaction evidence="10">
        <text>a cytidine in RNA + acetyl-CoA + ATP + H2O = an N(4)-acetylcytidine in RNA + ADP + phosphate + CoA + H(+)</text>
        <dbReference type="Rhea" id="RHEA:82211"/>
        <dbReference type="Rhea" id="RHEA-COMP:15704"/>
        <dbReference type="Rhea" id="RHEA-COMP:19834"/>
        <dbReference type="ChEBI" id="CHEBI:15377"/>
        <dbReference type="ChEBI" id="CHEBI:15378"/>
        <dbReference type="ChEBI" id="CHEBI:30616"/>
        <dbReference type="ChEBI" id="CHEBI:43474"/>
        <dbReference type="ChEBI" id="CHEBI:57287"/>
        <dbReference type="ChEBI" id="CHEBI:57288"/>
        <dbReference type="ChEBI" id="CHEBI:74900"/>
        <dbReference type="ChEBI" id="CHEBI:82748"/>
        <dbReference type="ChEBI" id="CHEBI:456216"/>
    </reaction>
</comment>
<evidence type="ECO:0000256" key="7">
    <source>
        <dbReference type="ARBA" id="ARBA00022884"/>
    </source>
</evidence>
<dbReference type="InterPro" id="IPR000182">
    <property type="entry name" value="GNAT_dom"/>
</dbReference>
<dbReference type="NCBIfam" id="NF041296">
    <property type="entry name" value="RNAactase_tcmA_Halo"/>
    <property type="match status" value="1"/>
</dbReference>
<dbReference type="InterPro" id="IPR032672">
    <property type="entry name" value="TmcA/NAT10/Kre33"/>
</dbReference>
<protein>
    <recommendedName>
        <fullName evidence="12">tRNA(Met) cytidine acetyltransferase TmcA</fullName>
        <ecNumber evidence="12">2.3.1.193</ecNumber>
    </recommendedName>
</protein>
<evidence type="ECO:0000256" key="5">
    <source>
        <dbReference type="ARBA" id="ARBA00022741"/>
    </source>
</evidence>
<evidence type="ECO:0000313" key="17">
    <source>
        <dbReference type="Proteomes" id="UP001596434"/>
    </source>
</evidence>
<evidence type="ECO:0000256" key="10">
    <source>
        <dbReference type="ARBA" id="ARBA00049889"/>
    </source>
</evidence>
<dbReference type="PANTHER" id="PTHR10925:SF5">
    <property type="entry name" value="RNA CYTIDINE ACETYLTRANSFERASE"/>
    <property type="match status" value="1"/>
</dbReference>
<evidence type="ECO:0000256" key="12">
    <source>
        <dbReference type="HAMAP-Rule" id="MF_01886"/>
    </source>
</evidence>
<dbReference type="InterPro" id="IPR027417">
    <property type="entry name" value="P-loop_NTPase"/>
</dbReference>
<dbReference type="InterPro" id="IPR053477">
    <property type="entry name" value="tRNA_Cytidine_AcTrnsfr"/>
</dbReference>
<dbReference type="AlphaFoldDB" id="A0ABD6A0A9"/>
<evidence type="ECO:0000259" key="14">
    <source>
        <dbReference type="Pfam" id="PF08351"/>
    </source>
</evidence>
<keyword evidence="6 12" id="KW-0067">ATP-binding</keyword>
<keyword evidence="4 12" id="KW-0819">tRNA processing</keyword>
<dbReference type="GO" id="GO:0051391">
    <property type="term" value="P:tRNA acetylation"/>
    <property type="evidence" value="ECO:0007669"/>
    <property type="project" value="UniProtKB-UniRule"/>
</dbReference>
<dbReference type="GeneID" id="96954735"/>
<dbReference type="EC" id="2.3.1.193" evidence="12"/>
<feature type="domain" description="N-acetyltransferase" evidence="15">
    <location>
        <begin position="545"/>
        <end position="602"/>
    </location>
</feature>
<evidence type="ECO:0000256" key="1">
    <source>
        <dbReference type="ARBA" id="ARBA00022490"/>
    </source>
</evidence>
<keyword evidence="2 12" id="KW-0820">tRNA-binding</keyword>
<keyword evidence="17" id="KW-1185">Reference proteome</keyword>
<comment type="caution">
    <text evidence="16">The sequence shown here is derived from an EMBL/GenBank/DDBJ whole genome shotgun (WGS) entry which is preliminary data.</text>
</comment>
<evidence type="ECO:0000256" key="11">
    <source>
        <dbReference type="ARBA" id="ARBA00049914"/>
    </source>
</evidence>
<evidence type="ECO:0000259" key="15">
    <source>
        <dbReference type="Pfam" id="PF13718"/>
    </source>
</evidence>
<evidence type="ECO:0000256" key="4">
    <source>
        <dbReference type="ARBA" id="ARBA00022694"/>
    </source>
</evidence>
<dbReference type="GO" id="GO:0000049">
    <property type="term" value="F:tRNA binding"/>
    <property type="evidence" value="ECO:0007669"/>
    <property type="project" value="UniProtKB-UniRule"/>
</dbReference>
<gene>
    <name evidence="12 16" type="primary">tmcA</name>
    <name evidence="16" type="ORF">ACFQKE_13755</name>
</gene>
<evidence type="ECO:0000256" key="2">
    <source>
        <dbReference type="ARBA" id="ARBA00022555"/>
    </source>
</evidence>
<feature type="domain" description="TcmA/NAT10 helicase" evidence="13">
    <location>
        <begin position="231"/>
        <end position="402"/>
    </location>
</feature>
<dbReference type="Pfam" id="PF08351">
    <property type="entry name" value="TmcA_N"/>
    <property type="match status" value="1"/>
</dbReference>
<dbReference type="GO" id="GO:0051392">
    <property type="term" value="F:tRNA cytidine N4-acetyltransferase activity"/>
    <property type="evidence" value="ECO:0007669"/>
    <property type="project" value="UniProtKB-UniRule"/>
</dbReference>
<dbReference type="Pfam" id="PF05127">
    <property type="entry name" value="NAT10_TcmA_helicase"/>
    <property type="match status" value="1"/>
</dbReference>
<dbReference type="SUPFAM" id="SSF52540">
    <property type="entry name" value="P-loop containing nucleoside triphosphate hydrolases"/>
    <property type="match status" value="1"/>
</dbReference>
<dbReference type="Gene3D" id="3.40.630.30">
    <property type="match status" value="1"/>
</dbReference>
<dbReference type="EMBL" id="JBHTAT010000001">
    <property type="protein sequence ID" value="MFC7256347.1"/>
    <property type="molecule type" value="Genomic_DNA"/>
</dbReference>
<accession>A0ABD6A0A9</accession>
<comment type="catalytic activity">
    <reaction evidence="12">
        <text>cytidine(34) in elongator tRNA(Met) + acetyl-CoA + ATP + H2O = N(4)-acetylcytidine(34) in elongator tRNA(Met) + ADP + phosphate + CoA + H(+)</text>
        <dbReference type="Rhea" id="RHEA:43788"/>
        <dbReference type="Rhea" id="RHEA-COMP:10693"/>
        <dbReference type="Rhea" id="RHEA-COMP:10694"/>
        <dbReference type="ChEBI" id="CHEBI:15377"/>
        <dbReference type="ChEBI" id="CHEBI:15378"/>
        <dbReference type="ChEBI" id="CHEBI:30616"/>
        <dbReference type="ChEBI" id="CHEBI:43474"/>
        <dbReference type="ChEBI" id="CHEBI:57287"/>
        <dbReference type="ChEBI" id="CHEBI:57288"/>
        <dbReference type="ChEBI" id="CHEBI:74900"/>
        <dbReference type="ChEBI" id="CHEBI:82748"/>
        <dbReference type="ChEBI" id="CHEBI:456216"/>
        <dbReference type="EC" id="2.3.1.193"/>
    </reaction>
</comment>
<evidence type="ECO:0000256" key="8">
    <source>
        <dbReference type="ARBA" id="ARBA00023315"/>
    </source>
</evidence>
<evidence type="ECO:0000259" key="13">
    <source>
        <dbReference type="Pfam" id="PF05127"/>
    </source>
</evidence>
<dbReference type="PANTHER" id="PTHR10925">
    <property type="entry name" value="N-ACETYLTRANSFERASE 10"/>
    <property type="match status" value="1"/>
</dbReference>
<feature type="binding site" evidence="12">
    <location>
        <position position="576"/>
    </location>
    <ligand>
        <name>acetyl-CoA</name>
        <dbReference type="ChEBI" id="CHEBI:57288"/>
    </ligand>
</feature>
<comment type="caution">
    <text evidence="12">Lacks conserved residue(s) required for the propagation of feature annotation.</text>
</comment>
<comment type="catalytic activity">
    <reaction evidence="11">
        <text>a cytidine in mRNA + acetyl-CoA + ATP + H2O = an N(4)-acetylcytidine in mRNA + ADP + phosphate + CoA + H(+)</text>
        <dbReference type="Rhea" id="RHEA:58480"/>
        <dbReference type="Rhea" id="RHEA-COMP:15145"/>
        <dbReference type="Rhea" id="RHEA-COMP:15146"/>
        <dbReference type="ChEBI" id="CHEBI:15377"/>
        <dbReference type="ChEBI" id="CHEBI:15378"/>
        <dbReference type="ChEBI" id="CHEBI:30616"/>
        <dbReference type="ChEBI" id="CHEBI:43474"/>
        <dbReference type="ChEBI" id="CHEBI:57287"/>
        <dbReference type="ChEBI" id="CHEBI:57288"/>
        <dbReference type="ChEBI" id="CHEBI:74900"/>
        <dbReference type="ChEBI" id="CHEBI:82748"/>
        <dbReference type="ChEBI" id="CHEBI:456216"/>
    </reaction>
</comment>
<feature type="domain" description="TmcA/NAT10 N-terminal" evidence="14">
    <location>
        <begin position="7"/>
        <end position="169"/>
    </location>
</feature>
<dbReference type="SUPFAM" id="SSF55729">
    <property type="entry name" value="Acyl-CoA N-acyltransferases (Nat)"/>
    <property type="match status" value="1"/>
</dbReference>
<comment type="function">
    <text evidence="12">Catalyzes the formation of N(4)-acetylcytidine (ac(4)C) at the wobble position of tRNA(Met), by using acetyl-CoA as an acetyl donor and ATP (or GTP).</text>
</comment>
<keyword evidence="7 12" id="KW-0694">RNA-binding</keyword>
<comment type="subcellular location">
    <subcellularLocation>
        <location evidence="12">Cytoplasm</location>
    </subcellularLocation>
</comment>
<dbReference type="Proteomes" id="UP001596434">
    <property type="component" value="Unassembled WGS sequence"/>
</dbReference>
<dbReference type="GO" id="GO:0002101">
    <property type="term" value="P:tRNA wobble cytosine modification"/>
    <property type="evidence" value="ECO:0007669"/>
    <property type="project" value="UniProtKB-UniRule"/>
</dbReference>
<dbReference type="InterPro" id="IPR007807">
    <property type="entry name" value="TcmA/NAT10_helicase"/>
</dbReference>
<organism evidence="16 17">
    <name type="scientific">Haloplanus litoreus</name>
    <dbReference type="NCBI Taxonomy" id="767515"/>
    <lineage>
        <taxon>Archaea</taxon>
        <taxon>Methanobacteriati</taxon>
        <taxon>Methanobacteriota</taxon>
        <taxon>Stenosarchaea group</taxon>
        <taxon>Halobacteria</taxon>
        <taxon>Halobacteriales</taxon>
        <taxon>Haloferacaceae</taxon>
        <taxon>Haloplanus</taxon>
    </lineage>
</organism>
<dbReference type="Gene3D" id="3.40.50.11040">
    <property type="match status" value="1"/>
</dbReference>
<evidence type="ECO:0000256" key="6">
    <source>
        <dbReference type="ARBA" id="ARBA00022840"/>
    </source>
</evidence>
<dbReference type="GO" id="GO:0005737">
    <property type="term" value="C:cytoplasm"/>
    <property type="evidence" value="ECO:0007669"/>
    <property type="project" value="UniProtKB-SubCell"/>
</dbReference>
<dbReference type="InterPro" id="IPR016181">
    <property type="entry name" value="Acyl_CoA_acyltransferase"/>
</dbReference>
<keyword evidence="8 12" id="KW-0012">Acyltransferase</keyword>
<evidence type="ECO:0000256" key="9">
    <source>
        <dbReference type="ARBA" id="ARBA00049883"/>
    </source>
</evidence>
<name>A0ABD6A0A9_9EURY</name>
<dbReference type="Gene3D" id="3.40.50.300">
    <property type="entry name" value="P-loop containing nucleotide triphosphate hydrolases"/>
    <property type="match status" value="1"/>
</dbReference>
<dbReference type="Pfam" id="PF13718">
    <property type="entry name" value="GNAT_acetyltr_2"/>
    <property type="match status" value="1"/>
</dbReference>
<sequence length="754" mass="81414">MDLDGVVAALRAEAVRANERRLLTLAGDRNRGLAAAADAVAAYAHGSTSDRTGAENPDVTVLTTRDNVGWAERIVPRDASRLLGTTRDVVVLDAHAGFSANVLGRVVGAVDGGGLLVLVTPPLDGWPDERTDDDERLAVPPFTVDDVTGHFRRRLVETLRSHPGVAVVDVDAETVERDGLTGAARARPRENVTVPDAAAFPRTAYETCLTADQADALSALERLRGRDVAVIVEADRGRGKSAAAGLAAGSLAADGRDVLVTAPAYRNAAEVFERARVLLDALGTLADADDEAHVLSAAGGGTVRFLAPETAVDLPGDPDAVIVDEAAALPVRRLEALLDAPATAFVTTVHGYEGTGRGFDVRFRERLAESDRTATDVRLDDPIRYAAGDPVEVWAFRALLLDARPAVDPVVEDASPSEATYRALDAEALRADEHLLRETFGLLVLAHYRTEPDDLARLLDAPNLTCRALRVDGHVVAVALLAREGGLPESLREEMYEGGRVRGNMLPDVLTSQLRDVEAGAPVGYRVLRIATHHARRSEGFGSRLLAACHDEFDDAVDWFGVGYGATPPLVRFWARNGYRTVHCSTTRNETSGEYSAIMLRPTSPAGERLHDRHARRFCARMRDGLCDALRDLDPDVAREILRATAHSPSPALADHEWRVVAAAAFGPGLYDAAPGAFRDLALTHLTDRRVDLSARAERLLVHKPLQAHAWERVAADLDYVSTRQCMRALGAAYRPLVDCYGTDAATEERRRYE</sequence>
<dbReference type="HAMAP" id="MF_01886">
    <property type="entry name" value="tRNA_acetyltr_TmcA"/>
    <property type="match status" value="1"/>
</dbReference>
<dbReference type="InterPro" id="IPR024914">
    <property type="entry name" value="tRNA_acetyltr_TmcA"/>
</dbReference>
<keyword evidence="1 12" id="KW-0963">Cytoplasm</keyword>
<dbReference type="InterPro" id="IPR013562">
    <property type="entry name" value="TmcA/NAT10_N"/>
</dbReference>
<keyword evidence="3 12" id="KW-0808">Transferase</keyword>
<feature type="binding site" evidence="12">
    <location>
        <position position="213"/>
    </location>
    <ligand>
        <name>ATP</name>
        <dbReference type="ChEBI" id="CHEBI:30616"/>
    </ligand>
</feature>
<dbReference type="GO" id="GO:0005524">
    <property type="term" value="F:ATP binding"/>
    <property type="evidence" value="ECO:0007669"/>
    <property type="project" value="UniProtKB-UniRule"/>
</dbReference>
<comment type="similarity">
    <text evidence="12">Belongs to the TmcA family.</text>
</comment>
<proteinExistence type="inferred from homology"/>
<comment type="catalytic activity">
    <reaction evidence="9">
        <text>a cytidine in tRNA + acetyl-CoA + ATP + H2O = an N(4)-acetylcytidine in tRNA + ADP + phosphate + CoA + H(+)</text>
        <dbReference type="Rhea" id="RHEA:53876"/>
        <dbReference type="Rhea" id="RHEA-COMP:13670"/>
        <dbReference type="Rhea" id="RHEA-COMP:13671"/>
        <dbReference type="ChEBI" id="CHEBI:15377"/>
        <dbReference type="ChEBI" id="CHEBI:15378"/>
        <dbReference type="ChEBI" id="CHEBI:30616"/>
        <dbReference type="ChEBI" id="CHEBI:43474"/>
        <dbReference type="ChEBI" id="CHEBI:57287"/>
        <dbReference type="ChEBI" id="CHEBI:57288"/>
        <dbReference type="ChEBI" id="CHEBI:74900"/>
        <dbReference type="ChEBI" id="CHEBI:82748"/>
        <dbReference type="ChEBI" id="CHEBI:456216"/>
    </reaction>
</comment>